<evidence type="ECO:0000256" key="10">
    <source>
        <dbReference type="ARBA" id="ARBA00024468"/>
    </source>
</evidence>
<keyword evidence="3" id="KW-0808">Transferase</keyword>
<dbReference type="InterPro" id="IPR027417">
    <property type="entry name" value="P-loop_NTPase"/>
</dbReference>
<dbReference type="SUPFAM" id="SSF50494">
    <property type="entry name" value="Trypsin-like serine proteases"/>
    <property type="match status" value="1"/>
</dbReference>
<evidence type="ECO:0000256" key="7">
    <source>
        <dbReference type="ARBA" id="ARBA00022801"/>
    </source>
</evidence>
<evidence type="ECO:0000256" key="8">
    <source>
        <dbReference type="ARBA" id="ARBA00022884"/>
    </source>
</evidence>
<accession>A0A164NVM4</accession>
<dbReference type="GO" id="GO:0003968">
    <property type="term" value="F:RNA-directed RNA polymerase activity"/>
    <property type="evidence" value="ECO:0007669"/>
    <property type="project" value="InterPro"/>
</dbReference>
<keyword evidence="5" id="KW-0540">Nuclease</keyword>
<dbReference type="GO" id="GO:0032259">
    <property type="term" value="P:methylation"/>
    <property type="evidence" value="ECO:0007669"/>
    <property type="project" value="InterPro"/>
</dbReference>
<dbReference type="CDD" id="cd09274">
    <property type="entry name" value="RNase_HI_RT_Ty3"/>
    <property type="match status" value="1"/>
</dbReference>
<keyword evidence="4" id="KW-0548">Nucleotidyltransferase</keyword>
<feature type="transmembrane region" description="Helical" evidence="12">
    <location>
        <begin position="46"/>
        <end position="62"/>
    </location>
</feature>
<dbReference type="InterPro" id="IPR029063">
    <property type="entry name" value="SAM-dependent_MTases_sf"/>
</dbReference>
<dbReference type="SUPFAM" id="SSF53335">
    <property type="entry name" value="S-adenosyl-L-methionine-dependent methyltransferases"/>
    <property type="match status" value="1"/>
</dbReference>
<dbReference type="Pfam" id="PF00949">
    <property type="entry name" value="Peptidase_S7"/>
    <property type="match status" value="1"/>
</dbReference>
<dbReference type="Gene3D" id="3.40.50.300">
    <property type="entry name" value="P-loop containing nucleotide triphosphate hydrolases"/>
    <property type="match status" value="2"/>
</dbReference>
<keyword evidence="7" id="KW-0378">Hydrolase</keyword>
<comment type="subcellular location">
    <subcellularLocation>
        <location evidence="1">Host nucleus</location>
    </subcellularLocation>
</comment>
<evidence type="ECO:0000256" key="4">
    <source>
        <dbReference type="ARBA" id="ARBA00022695"/>
    </source>
</evidence>
<feature type="transmembrane region" description="Helical" evidence="12">
    <location>
        <begin position="164"/>
        <end position="184"/>
    </location>
</feature>
<dbReference type="InterPro" id="IPR002877">
    <property type="entry name" value="RNA_MeTrfase_FtsJ_dom"/>
</dbReference>
<dbReference type="SUPFAM" id="SSF53098">
    <property type="entry name" value="Ribonuclease H-like"/>
    <property type="match status" value="1"/>
</dbReference>
<keyword evidence="16" id="KW-1185">Reference proteome</keyword>
<evidence type="ECO:0000313" key="15">
    <source>
        <dbReference type="EMBL" id="KZS06278.1"/>
    </source>
</evidence>
<dbReference type="GO" id="GO:0003724">
    <property type="term" value="F:RNA helicase activity"/>
    <property type="evidence" value="ECO:0007669"/>
    <property type="project" value="UniProtKB-EC"/>
</dbReference>
<protein>
    <submittedName>
        <fullName evidence="15">Uncharacterized protein</fullName>
    </submittedName>
</protein>
<keyword evidence="2" id="KW-1048">Host nucleus</keyword>
<evidence type="ECO:0000256" key="12">
    <source>
        <dbReference type="SAM" id="Phobius"/>
    </source>
</evidence>
<dbReference type="Gene3D" id="2.40.10.120">
    <property type="match status" value="1"/>
</dbReference>
<evidence type="ECO:0000256" key="6">
    <source>
        <dbReference type="ARBA" id="ARBA00022759"/>
    </source>
</evidence>
<reference evidence="15 16" key="1">
    <citation type="submission" date="2016-03" db="EMBL/GenBank/DDBJ databases">
        <title>EvidentialGene: Evidence-directed Construction of Genes on Genomes.</title>
        <authorList>
            <person name="Gilbert D.G."/>
            <person name="Choi J.-H."/>
            <person name="Mockaitis K."/>
            <person name="Colbourne J."/>
            <person name="Pfrender M."/>
        </authorList>
    </citation>
    <scope>NUCLEOTIDE SEQUENCE [LARGE SCALE GENOMIC DNA]</scope>
    <source>
        <strain evidence="15 16">Xinb3</strain>
        <tissue evidence="15">Complete organism</tissue>
    </source>
</reference>
<dbReference type="Pfam" id="PF17917">
    <property type="entry name" value="RT_RNaseH"/>
    <property type="match status" value="1"/>
</dbReference>
<dbReference type="GO" id="GO:0005524">
    <property type="term" value="F:ATP binding"/>
    <property type="evidence" value="ECO:0007669"/>
    <property type="project" value="InterPro"/>
</dbReference>
<feature type="transmembrane region" description="Helical" evidence="12">
    <location>
        <begin position="934"/>
        <end position="952"/>
    </location>
</feature>
<evidence type="ECO:0000256" key="1">
    <source>
        <dbReference type="ARBA" id="ARBA00004147"/>
    </source>
</evidence>
<dbReference type="PANTHER" id="PTHR37984">
    <property type="entry name" value="PROTEIN CBG26694"/>
    <property type="match status" value="1"/>
</dbReference>
<evidence type="ECO:0000313" key="16">
    <source>
        <dbReference type="Proteomes" id="UP000076858"/>
    </source>
</evidence>
<sequence length="1952" mass="218925">MGNVSMLTLSPTRVTQADVWMAMSVGSGAQGLGFLLMGSDVTAKKAFWWFLFSLTLSFPVGVPPSGVIYAFMNVVAVAYLWTISSGSRPKPRHFLGFLLGVSDIIPGLVWAFLVGCMVLLAQKIWLSTTAGRLILRSQAENQIIALIVTAAVLTTVTEMRNSPTVMFVSLTMIALGTLALKWAMEAGEYTIEWKGSNVITPTALLDQSKIYVKGKLDPDGHILVGHVSGVNRSQNEDLTILYLAIAGTIWIWLMVPLMVICVHLYHRSNSLVMTEKPPPRKVFTGKLPDGVYAINAKGLLGSRRVGASVVVRGVFHTCWRVTDSNPIVYQERLLLPHSTHKEQDIVTYGGPWQGVVGEQDDLVTLLALEPNDEIVVNTADPGNIELEDVDGNVKKCRVLWADHPPGTSGSLILNPRGELVGLYGFGFFLSTDRFGNYGSVMQTPEPSSLEQESIDEDLGNCVGIKGTRVIVDLHPGAGKTRRVLVKGAESSRRLEPTPNVAFVGTGFKKTRKAIVEVMCHATLANRWLKVRKDRYENYLIDESHFGDPASIAMRRAVDEQVMNNQASVAFITATPPDRKGGKLGSNFPITDIEHEKRDPLTDKEILAHVRKHKKTVVFRPTHRAVNELVRVAQVAKIQAVGIHRDNFETSYPLAADPQTPLVVTTEISEMVANYSADCVIDDRQVIRPVLNGNHVPLAKCAVNHASANQRRGRVGRDRQGTYIYHGQPCESDSNHEEQGKATRTAGAYTMNLKEITTFLDLTDKYDFTPWAAYNASKRSKNLADREWVVSGTDAEVRGTLEGGQGPRIESGRLASRRLRLPFADDRMDMCSHKDDTPWKAYVEWMGYAIVGGMAIVGTMLVIWLLKTPKKKENYGYGVATDRFPLFVKNLWLQILMGILAGYGFIQVVCADIFLTVAFILIVPEPGATRSSRESNIATIVTVFLMLVFTVAANEMRLFENKKRDVKSLFRDSHDHWRRGDIGEERPSLSDQLWEMSPLFAFDTLTSLTSFGGALSFYLAKDRVERMLKSMWELYRTVARNPQAQRPNLGRAWASEDVAMMVAAIIQTITAIRGSAIEIILGGIFGLMASRTILDAHLAAISVQFLDENAFPRLANQDPPDLDAARAGKVCYKNITEVCRAMICLLSLGLNGFQLLPALALAITGLSHTRMADRFPRVASFEVLVALWHFESGRSIDGSVGLISVALTTAVEAGFIRSAVRLRKQHFWKEKLNAMSAQRFEEYRSLGVDETKKGYFVSRGGIKLDNMNMRGLADLHGEVVDLGCGRGGWNQYCATLERVASVKGYTKGGTGHEKPVLFDTRGYNLVTLKENVDAYALEPHKGDTILCDIGESDPDPGKEEKRSLRNVSLLEKWLQFNPKTSWVIKILNPTESLPNLEVLWVIRHKTPAGRCGCVNGVINYVFSLWAEEHAVNQYSMTDISPRMIQKLFTEKVDTRVPPRPLGTRVISRTIATWMWDRARKRGMKPRICTKDEFLQKLRNDAGVGVWNDYLMWENANKAVADPRFWKMVDEERELHLRGECRLCLYNTMGKRDKKPREFGNAKGSRVIWYMWLGSRFLEFEALGFLNEDGWAKREKTGFGVSGLGVNYLGYVLDVRIEEMLSRMGNASIFSTLDLEYNIERPLAYKSRLLSPSESNCSTTEKECLALVWDVKKFRSYIWGMDTLVMTDHHVLCWLLTKKDLAGRLARWSLQLQEFLLRIIHRKRRLHTDADAFSRYPVDAPQEFDDQLQCTLAAFSVDTDSEFQQAQQMEWDQVFVGLEKGRKYSQYLLKYSLLCPGDEPSYDNGLPSPGQRLGGKIALEMNHRTTTAYRLQANGLVERLNHTLADMLSMYVSSDHKDWDELLPFVTFAYKTSRHESTGPTPFYLVYGRETVFFIDGTLNADPNLVPPPDRDPSEWAVERFRQIRLEVQAHAAAVNRKKFTTRTGETTTYLHGE</sequence>
<keyword evidence="6" id="KW-0255">Endonuclease</keyword>
<dbReference type="PROSITE" id="PS50994">
    <property type="entry name" value="INTEGRASE"/>
    <property type="match status" value="1"/>
</dbReference>
<keyword evidence="12" id="KW-1133">Transmembrane helix</keyword>
<keyword evidence="12" id="KW-0472">Membrane</keyword>
<evidence type="ECO:0000256" key="3">
    <source>
        <dbReference type="ARBA" id="ARBA00022679"/>
    </source>
</evidence>
<proteinExistence type="predicted"/>
<dbReference type="GO" id="GO:0033645">
    <property type="term" value="C:host cell endomembrane system"/>
    <property type="evidence" value="ECO:0007669"/>
    <property type="project" value="UniProtKB-SubCell"/>
</dbReference>
<dbReference type="Pfam" id="PF01728">
    <property type="entry name" value="FtsJ"/>
    <property type="match status" value="1"/>
</dbReference>
<keyword evidence="8" id="KW-0694">RNA-binding</keyword>
<evidence type="ECO:0000256" key="11">
    <source>
        <dbReference type="ARBA" id="ARBA00047984"/>
    </source>
</evidence>
<comment type="catalytic activity">
    <reaction evidence="10">
        <text>Selective hydrolysis of -Xaa-Xaa-|-Yaa- bonds in which each of the Xaa can be either Arg or Lys and Yaa can be either Ser or Ala.</text>
        <dbReference type="EC" id="3.4.21.91"/>
    </reaction>
</comment>
<dbReference type="GO" id="GO:0042575">
    <property type="term" value="C:DNA polymerase complex"/>
    <property type="evidence" value="ECO:0007669"/>
    <property type="project" value="UniProtKB-ARBA"/>
</dbReference>
<dbReference type="GO" id="GO:0008168">
    <property type="term" value="F:methyltransferase activity"/>
    <property type="evidence" value="ECO:0007669"/>
    <property type="project" value="InterPro"/>
</dbReference>
<evidence type="ECO:0000256" key="5">
    <source>
        <dbReference type="ARBA" id="ARBA00022722"/>
    </source>
</evidence>
<dbReference type="SUPFAM" id="SSF56672">
    <property type="entry name" value="DNA/RNA polymerases"/>
    <property type="match status" value="2"/>
</dbReference>
<feature type="transmembrane region" description="Helical" evidence="12">
    <location>
        <begin position="94"/>
        <end position="121"/>
    </location>
</feature>
<feature type="transmembrane region" description="Helical" evidence="12">
    <location>
        <begin position="20"/>
        <end position="39"/>
    </location>
</feature>
<feature type="transmembrane region" description="Helical" evidence="12">
    <location>
        <begin position="240"/>
        <end position="265"/>
    </location>
</feature>
<evidence type="ECO:0000259" key="14">
    <source>
        <dbReference type="PROSITE" id="PS51528"/>
    </source>
</evidence>
<dbReference type="Gene3D" id="1.10.260.90">
    <property type="match status" value="1"/>
</dbReference>
<feature type="transmembrane region" description="Helical" evidence="12">
    <location>
        <begin position="890"/>
        <end position="922"/>
    </location>
</feature>
<dbReference type="InterPro" id="IPR000208">
    <property type="entry name" value="Flavi_RdRp_fingers/palm"/>
</dbReference>
<dbReference type="Pfam" id="PF07652">
    <property type="entry name" value="Flavi_DEAD"/>
    <property type="match status" value="1"/>
</dbReference>
<dbReference type="PANTHER" id="PTHR37984:SF5">
    <property type="entry name" value="PROTEIN NYNRIN-LIKE"/>
    <property type="match status" value="1"/>
</dbReference>
<dbReference type="GO" id="GO:0042025">
    <property type="term" value="C:host cell nucleus"/>
    <property type="evidence" value="ECO:0007669"/>
    <property type="project" value="UniProtKB-SubCell"/>
</dbReference>
<evidence type="ECO:0000256" key="9">
    <source>
        <dbReference type="ARBA" id="ARBA00022918"/>
    </source>
</evidence>
<feature type="transmembrane region" description="Helical" evidence="12">
    <location>
        <begin position="1142"/>
        <end position="1165"/>
    </location>
</feature>
<feature type="domain" description="Peptidase S7" evidence="14">
    <location>
        <begin position="268"/>
        <end position="450"/>
    </location>
</feature>
<comment type="catalytic activity">
    <reaction evidence="11">
        <text>ATP + H2O = ADP + phosphate + H(+)</text>
        <dbReference type="Rhea" id="RHEA:13065"/>
        <dbReference type="ChEBI" id="CHEBI:15377"/>
        <dbReference type="ChEBI" id="CHEBI:15378"/>
        <dbReference type="ChEBI" id="CHEBI:30616"/>
        <dbReference type="ChEBI" id="CHEBI:43474"/>
        <dbReference type="ChEBI" id="CHEBI:456216"/>
        <dbReference type="EC" id="3.6.4.13"/>
    </reaction>
</comment>
<dbReference type="PROSITE" id="PS51528">
    <property type="entry name" value="FLAVIVIRUS_NS3PRO"/>
    <property type="match status" value="1"/>
</dbReference>
<dbReference type="Pfam" id="PF00972">
    <property type="entry name" value="Flavi_NS5"/>
    <property type="match status" value="1"/>
</dbReference>
<dbReference type="Gene3D" id="3.30.420.10">
    <property type="entry name" value="Ribonuclease H-like superfamily/Ribonuclease H"/>
    <property type="match status" value="1"/>
</dbReference>
<dbReference type="InterPro" id="IPR043502">
    <property type="entry name" value="DNA/RNA_pol_sf"/>
</dbReference>
<dbReference type="InterPro" id="IPR012337">
    <property type="entry name" value="RNaseH-like_sf"/>
</dbReference>
<dbReference type="InterPro" id="IPR001584">
    <property type="entry name" value="Integrase_cat-core"/>
</dbReference>
<name>A0A164NVM4_9CRUS</name>
<keyword evidence="9" id="KW-0695">RNA-directed DNA polymerase</keyword>
<dbReference type="GO" id="GO:0003723">
    <property type="term" value="F:RNA binding"/>
    <property type="evidence" value="ECO:0007669"/>
    <property type="project" value="UniProtKB-KW"/>
</dbReference>
<dbReference type="GO" id="GO:0015074">
    <property type="term" value="P:DNA integration"/>
    <property type="evidence" value="ECO:0007669"/>
    <property type="project" value="InterPro"/>
</dbReference>
<evidence type="ECO:0000259" key="13">
    <source>
        <dbReference type="PROSITE" id="PS50994"/>
    </source>
</evidence>
<dbReference type="GO" id="GO:0003964">
    <property type="term" value="F:RNA-directed DNA polymerase activity"/>
    <property type="evidence" value="ECO:0007669"/>
    <property type="project" value="UniProtKB-KW"/>
</dbReference>
<dbReference type="Gene3D" id="3.40.50.150">
    <property type="entry name" value="Vaccinia Virus protein VP39"/>
    <property type="match status" value="1"/>
</dbReference>
<organism evidence="15 16">
    <name type="scientific">Daphnia magna</name>
    <dbReference type="NCBI Taxonomy" id="35525"/>
    <lineage>
        <taxon>Eukaryota</taxon>
        <taxon>Metazoa</taxon>
        <taxon>Ecdysozoa</taxon>
        <taxon>Arthropoda</taxon>
        <taxon>Crustacea</taxon>
        <taxon>Branchiopoda</taxon>
        <taxon>Diplostraca</taxon>
        <taxon>Cladocera</taxon>
        <taxon>Anomopoda</taxon>
        <taxon>Daphniidae</taxon>
        <taxon>Daphnia</taxon>
    </lineage>
</organism>
<dbReference type="InterPro" id="IPR041373">
    <property type="entry name" value="RT_RNaseH"/>
</dbReference>
<dbReference type="GO" id="GO:0016787">
    <property type="term" value="F:hydrolase activity"/>
    <property type="evidence" value="ECO:0007669"/>
    <property type="project" value="UniProtKB-KW"/>
</dbReference>
<comment type="caution">
    <text evidence="15">The sequence shown here is derived from an EMBL/GenBank/DDBJ whole genome shotgun (WGS) entry which is preliminary data.</text>
</comment>
<dbReference type="InterPro" id="IPR009003">
    <property type="entry name" value="Peptidase_S1_PA"/>
</dbReference>
<dbReference type="Proteomes" id="UP000076858">
    <property type="component" value="Unassembled WGS sequence"/>
</dbReference>
<gene>
    <name evidence="15" type="ORF">APZ42_030323</name>
</gene>
<feature type="transmembrane region" description="Helical" evidence="12">
    <location>
        <begin position="844"/>
        <end position="865"/>
    </location>
</feature>
<evidence type="ECO:0000256" key="2">
    <source>
        <dbReference type="ARBA" id="ARBA00022562"/>
    </source>
</evidence>
<dbReference type="InterPro" id="IPR011492">
    <property type="entry name" value="Flavi_DEAD"/>
</dbReference>
<keyword evidence="12" id="KW-0812">Transmembrane</keyword>
<feature type="domain" description="Integrase catalytic" evidence="13">
    <location>
        <begin position="1697"/>
        <end position="1888"/>
    </location>
</feature>
<dbReference type="InterPro" id="IPR001850">
    <property type="entry name" value="Flavi_NS3_S7"/>
</dbReference>
<dbReference type="InterPro" id="IPR036397">
    <property type="entry name" value="RNaseH_sf"/>
</dbReference>
<dbReference type="InterPro" id="IPR050951">
    <property type="entry name" value="Retrovirus_Pol_polyprotein"/>
</dbReference>
<dbReference type="SUPFAM" id="SSF52540">
    <property type="entry name" value="P-loop containing nucleoside triphosphate hydrolases"/>
    <property type="match status" value="1"/>
</dbReference>
<dbReference type="EMBL" id="LRGB01002801">
    <property type="protein sequence ID" value="KZS06278.1"/>
    <property type="molecule type" value="Genomic_DNA"/>
</dbReference>
<dbReference type="GO" id="GO:0004519">
    <property type="term" value="F:endonuclease activity"/>
    <property type="evidence" value="ECO:0007669"/>
    <property type="project" value="UniProtKB-KW"/>
</dbReference>
<feature type="transmembrane region" description="Helical" evidence="12">
    <location>
        <begin position="141"/>
        <end position="157"/>
    </location>
</feature>